<gene>
    <name evidence="1" type="ORF">PQG89_14785</name>
</gene>
<protein>
    <recommendedName>
        <fullName evidence="3">Sel1 repeat family protein</fullName>
    </recommendedName>
</protein>
<dbReference type="PANTHER" id="PTHR11102:SF160">
    <property type="entry name" value="ERAD-ASSOCIATED E3 UBIQUITIN-PROTEIN LIGASE COMPONENT HRD3"/>
    <property type="match status" value="1"/>
</dbReference>
<dbReference type="Proteomes" id="UP001213646">
    <property type="component" value="Unassembled WGS sequence"/>
</dbReference>
<dbReference type="Gene3D" id="2.10.230.10">
    <property type="entry name" value="Heat shock protein DnaJ, cysteine-rich domain"/>
    <property type="match status" value="1"/>
</dbReference>
<dbReference type="AlphaFoldDB" id="A0AAW6IA47"/>
<dbReference type="SUPFAM" id="SSF57938">
    <property type="entry name" value="DnaJ/Hsp40 cysteine-rich domain"/>
    <property type="match status" value="2"/>
</dbReference>
<dbReference type="InterPro" id="IPR036410">
    <property type="entry name" value="HSP_DnaJ_Cys-rich_dom_sf"/>
</dbReference>
<dbReference type="InterPro" id="IPR011990">
    <property type="entry name" value="TPR-like_helical_dom_sf"/>
</dbReference>
<comment type="caution">
    <text evidence="1">The sequence shown here is derived from an EMBL/GenBank/DDBJ whole genome shotgun (WGS) entry which is preliminary data.</text>
</comment>
<dbReference type="Gene3D" id="1.25.40.10">
    <property type="entry name" value="Tetratricopeptide repeat domain"/>
    <property type="match status" value="2"/>
</dbReference>
<organism evidence="1 2">
    <name type="scientific">Parabacteroides johnsonii</name>
    <dbReference type="NCBI Taxonomy" id="387661"/>
    <lineage>
        <taxon>Bacteria</taxon>
        <taxon>Pseudomonadati</taxon>
        <taxon>Bacteroidota</taxon>
        <taxon>Bacteroidia</taxon>
        <taxon>Bacteroidales</taxon>
        <taxon>Tannerellaceae</taxon>
        <taxon>Parabacteroides</taxon>
    </lineage>
</organism>
<evidence type="ECO:0000313" key="2">
    <source>
        <dbReference type="Proteomes" id="UP001213646"/>
    </source>
</evidence>
<dbReference type="PANTHER" id="PTHR11102">
    <property type="entry name" value="SEL-1-LIKE PROTEIN"/>
    <property type="match status" value="1"/>
</dbReference>
<dbReference type="EMBL" id="JAQPYX010000133">
    <property type="protein sequence ID" value="MDC7150666.1"/>
    <property type="molecule type" value="Genomic_DNA"/>
</dbReference>
<evidence type="ECO:0008006" key="3">
    <source>
        <dbReference type="Google" id="ProtNLM"/>
    </source>
</evidence>
<evidence type="ECO:0000313" key="1">
    <source>
        <dbReference type="EMBL" id="MDC7150666.1"/>
    </source>
</evidence>
<proteinExistence type="predicted"/>
<dbReference type="InterPro" id="IPR006597">
    <property type="entry name" value="Sel1-like"/>
</dbReference>
<dbReference type="RefSeq" id="WP_272698204.1">
    <property type="nucleotide sequence ID" value="NZ_CAOJXY010000019.1"/>
</dbReference>
<dbReference type="Pfam" id="PF08238">
    <property type="entry name" value="Sel1"/>
    <property type="match status" value="4"/>
</dbReference>
<accession>A0AAW6IA47</accession>
<dbReference type="SUPFAM" id="SSF81901">
    <property type="entry name" value="HCP-like"/>
    <property type="match status" value="2"/>
</dbReference>
<sequence length="515" mass="57926">MKNIFFDYTVFCRILAIIFVFSLSSELVCGQTEAEKYYKKAVLCTNNDKKQAKYYEKAAELGHAMSQLEMGVRYENGSGVPQNGAKAVEWYLKAAEQGQDLAYFFLGSLYQYGIQGVEIDYKESSKWYLKAAEQKDTVSFSCLSKVASLLYPDPKNCLQEAVKQHKEGKDVLYAALLKSAAERGEPKAQYLIGRCYCRGIGVEKDYNAAYSWLEKADKQGVDAASDELYFLCDKWSVELQNVYESYSELLDKYKKMSPGAKKQQYLKEINQKGEKMERDFAIVNGYYKKRIASLTTENPTERAETFVASKSSTPVKTKQTVKAEYRKRMIAAINKKTNVASKSNSKTNSDKEAKVTYVTCHICRGKGKVHCLRCCGTGQTPYMKMVGNLSMFAYKTCEGCEGKGNHDCLYCKGLGSVAQKKASIHNTQDIYIIHDNYSFDSNMNEVGTGSNLQLKKTMCSFCNGTGKNPLKSFGPQYTSEVVTLQYCEICGAMSEIHYHDSCPSCLGKGYTESYY</sequence>
<reference evidence="1" key="1">
    <citation type="submission" date="2023-01" db="EMBL/GenBank/DDBJ databases">
        <title>Exploring GABA producing Bacteroides strains toward improving mental health.</title>
        <authorList>
            <person name="Yousuf B."/>
            <person name="Bouhlel N.E."/>
            <person name="Mottawea W."/>
            <person name="Hammami R."/>
        </authorList>
    </citation>
    <scope>NUCLEOTIDE SEQUENCE</scope>
    <source>
        <strain evidence="1">UO.H1047</strain>
    </source>
</reference>
<name>A0AAW6IA47_9BACT</name>
<dbReference type="SMART" id="SM00671">
    <property type="entry name" value="SEL1"/>
    <property type="match status" value="4"/>
</dbReference>
<dbReference type="InterPro" id="IPR050767">
    <property type="entry name" value="Sel1_AlgK"/>
</dbReference>